<evidence type="ECO:0000256" key="3">
    <source>
        <dbReference type="ARBA" id="ARBA00022741"/>
    </source>
</evidence>
<keyword evidence="7 11" id="KW-0408">Iron</keyword>
<comment type="similarity">
    <text evidence="11">Belongs to the helicase family. DinG subfamily. Type 1 sub-subfamily.</text>
</comment>
<comment type="catalytic activity">
    <reaction evidence="11">
        <text>ATP + H2O = ADP + phosphate + H(+)</text>
        <dbReference type="Rhea" id="RHEA:13065"/>
        <dbReference type="ChEBI" id="CHEBI:15377"/>
        <dbReference type="ChEBI" id="CHEBI:15378"/>
        <dbReference type="ChEBI" id="CHEBI:30616"/>
        <dbReference type="ChEBI" id="CHEBI:43474"/>
        <dbReference type="ChEBI" id="CHEBI:456216"/>
        <dbReference type="EC" id="5.6.2.3"/>
    </reaction>
</comment>
<dbReference type="GO" id="GO:0009432">
    <property type="term" value="P:SOS response"/>
    <property type="evidence" value="ECO:0007669"/>
    <property type="project" value="TreeGrafter"/>
</dbReference>
<dbReference type="InterPro" id="IPR027417">
    <property type="entry name" value="P-loop_NTPase"/>
</dbReference>
<feature type="binding site" evidence="11">
    <location>
        <position position="129"/>
    </location>
    <ligand>
        <name>[4Fe-4S] cluster</name>
        <dbReference type="ChEBI" id="CHEBI:49883"/>
    </ligand>
</feature>
<feature type="binding site" evidence="11">
    <location>
        <position position="214"/>
    </location>
    <ligand>
        <name>[4Fe-4S] cluster</name>
        <dbReference type="ChEBI" id="CHEBI:49883"/>
    </ligand>
</feature>
<evidence type="ECO:0000256" key="11">
    <source>
        <dbReference type="HAMAP-Rule" id="MF_02205"/>
    </source>
</evidence>
<dbReference type="OrthoDB" id="9805194at2"/>
<accession>A0A5P1RAW6</accession>
<feature type="domain" description="Helicase ATP-binding" evidence="12">
    <location>
        <begin position="15"/>
        <end position="342"/>
    </location>
</feature>
<feature type="binding site" evidence="11">
    <location>
        <position position="203"/>
    </location>
    <ligand>
        <name>[4Fe-4S] cluster</name>
        <dbReference type="ChEBI" id="CHEBI:49883"/>
    </ligand>
</feature>
<evidence type="ECO:0000313" key="14">
    <source>
        <dbReference type="Proteomes" id="UP000324760"/>
    </source>
</evidence>
<dbReference type="InterPro" id="IPR010614">
    <property type="entry name" value="RAD3-like_helicase_DEAD"/>
</dbReference>
<gene>
    <name evidence="11 13" type="primary">dinG</name>
    <name evidence="13" type="ORF">F0U83_06745</name>
</gene>
<keyword evidence="8 11" id="KW-0411">Iron-sulfur</keyword>
<dbReference type="GO" id="GO:0006281">
    <property type="term" value="P:DNA repair"/>
    <property type="evidence" value="ECO:0007669"/>
    <property type="project" value="TreeGrafter"/>
</dbReference>
<dbReference type="GO" id="GO:0005524">
    <property type="term" value="F:ATP binding"/>
    <property type="evidence" value="ECO:0007669"/>
    <property type="project" value="UniProtKB-UniRule"/>
</dbReference>
<organism evidence="13 14">
    <name type="scientific">Neptunomonas concharum</name>
    <dbReference type="NCBI Taxonomy" id="1031538"/>
    <lineage>
        <taxon>Bacteria</taxon>
        <taxon>Pseudomonadati</taxon>
        <taxon>Pseudomonadota</taxon>
        <taxon>Gammaproteobacteria</taxon>
        <taxon>Oceanospirillales</taxon>
        <taxon>Oceanospirillaceae</taxon>
        <taxon>Neptunomonas</taxon>
    </lineage>
</organism>
<dbReference type="GO" id="GO:0043139">
    <property type="term" value="F:5'-3' DNA helicase activity"/>
    <property type="evidence" value="ECO:0007669"/>
    <property type="project" value="UniProtKB-UniRule"/>
</dbReference>
<dbReference type="KEGG" id="ncu:F0U83_06745"/>
<dbReference type="SMART" id="SM00487">
    <property type="entry name" value="DEXDc"/>
    <property type="match status" value="1"/>
</dbReference>
<keyword evidence="2 11" id="KW-0479">Metal-binding</keyword>
<dbReference type="PANTHER" id="PTHR11472">
    <property type="entry name" value="DNA REPAIR DEAD HELICASE RAD3/XP-D SUBFAMILY MEMBER"/>
    <property type="match status" value="1"/>
</dbReference>
<dbReference type="AlphaFoldDB" id="A0A5P1RAW6"/>
<reference evidence="13 14" key="1">
    <citation type="journal article" date="2019" name="Biochem. Eng. J.">
        <title>Metabolic engineering of the marine bacteria Neptunomonas concharum for the production of acetoin and meso-2,3-butanediol from acetate.</title>
        <authorList>
            <person name="Li W."/>
            <person name="Pu N."/>
            <person name="Liu C.-X."/>
            <person name="Yuan Q.-P."/>
            <person name="Li Z.-J."/>
        </authorList>
    </citation>
    <scope>NUCLEOTIDE SEQUENCE [LARGE SCALE GENOMIC DNA]</scope>
    <source>
        <strain evidence="13 14">JCM17730</strain>
    </source>
</reference>
<dbReference type="NCBIfam" id="NF008729">
    <property type="entry name" value="PRK11747.1"/>
    <property type="match status" value="1"/>
</dbReference>
<dbReference type="InterPro" id="IPR039000">
    <property type="entry name" value="DinG_proteobact"/>
</dbReference>
<dbReference type="GO" id="GO:0016887">
    <property type="term" value="F:ATP hydrolysis activity"/>
    <property type="evidence" value="ECO:0007669"/>
    <property type="project" value="RHEA"/>
</dbReference>
<dbReference type="InterPro" id="IPR006555">
    <property type="entry name" value="ATP-dep_Helicase_C"/>
</dbReference>
<evidence type="ECO:0000256" key="4">
    <source>
        <dbReference type="ARBA" id="ARBA00022801"/>
    </source>
</evidence>
<sequence length="707" mass="79468">MLSDTLKNSIQSSYRRFLSEQNLKPRYGQKMMIAHIARVLGSIDTNEKGERRGGNHVCLIEAGTGTGKTMAYLLSAIPIAQSCGKSLVLSTATVALQEQLLNKDLPEVSKLLELPIRFVLAKGRGRYFCISQAEKLLESQHELGQMALYEDEIDHKLDEDSLAFYQGLLNQFASGAWDGDRDSLTEEIEEQRWSPMTSDHTRCTNRRCSNFSVCPFYRSRDAMDKADIVVANHDLVLADLSLGGGAILPEPSSTIYVFDEGHHLSAKATGHFSYSMRVKGTQRWLKSATKQLDHMLDECDGHAVLSQYVDKMSPARQEMDTLLDQYQVALRAKLFDLQQRPSSDRYRFPKGVLPDDLMALSLALSREAERWMIKAEQIVDLLKEALDGGVPEINRDVAERWYPRMGQLWMRAQSLYWLNKSYSQPDPQGVAPTARWINLTEASDGVDYECRSSPVSAADTLQNHLWDHCFGAVVTSATLTALGMFTRIIDDLGLPSDVLCERLPSPFDYAGAAVLSVPKMESDPGKPDDHTQEVIQYLNQHLPTSEAALVLFSSWRQMFSVLENTPEKIRAKVLAQGDLTKNEIIRSHKARIDENEHSIIFGLASFAEGVDLPGKYLTEVIITKLPFGVPDDPVDATMAEWIEQRGGNAFMEWTVPEASIRLTQAAGRLLRTEQDRGQIILLDRRVVTRRYGRQLLDALPPFRREIS</sequence>
<keyword evidence="5 11" id="KW-0347">Helicase</keyword>
<dbReference type="PANTHER" id="PTHR11472:SF59">
    <property type="entry name" value="ATP-DEPENDENT DNA HELICASE DING"/>
    <property type="match status" value="1"/>
</dbReference>
<keyword evidence="4 11" id="KW-0378">Hydrolase</keyword>
<dbReference type="SUPFAM" id="SSF52540">
    <property type="entry name" value="P-loop containing nucleoside triphosphate hydrolases"/>
    <property type="match status" value="1"/>
</dbReference>
<dbReference type="InterPro" id="IPR014001">
    <property type="entry name" value="Helicase_ATP-bd"/>
</dbReference>
<evidence type="ECO:0000256" key="5">
    <source>
        <dbReference type="ARBA" id="ARBA00022806"/>
    </source>
</evidence>
<keyword evidence="6 11" id="KW-0067">ATP-binding</keyword>
<keyword evidence="14" id="KW-1185">Reference proteome</keyword>
<evidence type="ECO:0000256" key="10">
    <source>
        <dbReference type="ARBA" id="ARBA00023235"/>
    </source>
</evidence>
<dbReference type="GO" id="GO:0003677">
    <property type="term" value="F:DNA binding"/>
    <property type="evidence" value="ECO:0007669"/>
    <property type="project" value="UniProtKB-UniRule"/>
</dbReference>
<dbReference type="FunFam" id="3.40.50.300:FF:000437">
    <property type="entry name" value="ATP-dependent DNA helicase DinG"/>
    <property type="match status" value="1"/>
</dbReference>
<comment type="cofactor">
    <cofactor evidence="11">
        <name>[4Fe-4S] cluster</name>
        <dbReference type="ChEBI" id="CHEBI:49883"/>
    </cofactor>
    <text evidence="11">Binds 1 [4Fe-4S] cluster.</text>
</comment>
<dbReference type="PROSITE" id="PS51193">
    <property type="entry name" value="HELICASE_ATP_BIND_2"/>
    <property type="match status" value="1"/>
</dbReference>
<evidence type="ECO:0000256" key="9">
    <source>
        <dbReference type="ARBA" id="ARBA00023125"/>
    </source>
</evidence>
<keyword evidence="10 11" id="KW-0413">Isomerase</keyword>
<evidence type="ECO:0000256" key="6">
    <source>
        <dbReference type="ARBA" id="ARBA00022840"/>
    </source>
</evidence>
<proteinExistence type="inferred from homology"/>
<dbReference type="EC" id="5.6.2.3" evidence="11"/>
<dbReference type="Pfam" id="PF13307">
    <property type="entry name" value="Helicase_C_2"/>
    <property type="match status" value="1"/>
</dbReference>
<evidence type="ECO:0000256" key="8">
    <source>
        <dbReference type="ARBA" id="ARBA00023014"/>
    </source>
</evidence>
<dbReference type="Proteomes" id="UP000324760">
    <property type="component" value="Chromosome"/>
</dbReference>
<dbReference type="GO" id="GO:0051539">
    <property type="term" value="F:4 iron, 4 sulfur cluster binding"/>
    <property type="evidence" value="ECO:0007669"/>
    <property type="project" value="UniProtKB-UniRule"/>
</dbReference>
<evidence type="ECO:0000256" key="2">
    <source>
        <dbReference type="ARBA" id="ARBA00022723"/>
    </source>
</evidence>
<dbReference type="HAMAP" id="MF_02205">
    <property type="entry name" value="DinG_proteobact"/>
    <property type="match status" value="1"/>
</dbReference>
<evidence type="ECO:0000259" key="12">
    <source>
        <dbReference type="PROSITE" id="PS51193"/>
    </source>
</evidence>
<keyword evidence="3 11" id="KW-0547">Nucleotide-binding</keyword>
<evidence type="ECO:0000313" key="13">
    <source>
        <dbReference type="EMBL" id="QEQ96425.1"/>
    </source>
</evidence>
<dbReference type="Pfam" id="PF06733">
    <property type="entry name" value="DEAD_2"/>
    <property type="match status" value="1"/>
</dbReference>
<protein>
    <recommendedName>
        <fullName evidence="11">ATP-dependent DNA helicase DinG</fullName>
        <ecNumber evidence="11">5.6.2.3</ecNumber>
    </recommendedName>
    <alternativeName>
        <fullName evidence="11">DNA 5'-3' helicase DinG</fullName>
    </alternativeName>
</protein>
<dbReference type="InterPro" id="IPR014013">
    <property type="entry name" value="Helic_SF1/SF2_ATP-bd_DinG/Rad3"/>
</dbReference>
<dbReference type="GO" id="GO:0046872">
    <property type="term" value="F:metal ion binding"/>
    <property type="evidence" value="ECO:0007669"/>
    <property type="project" value="UniProtKB-KW"/>
</dbReference>
<evidence type="ECO:0000256" key="7">
    <source>
        <dbReference type="ARBA" id="ARBA00023004"/>
    </source>
</evidence>
<dbReference type="InterPro" id="IPR045028">
    <property type="entry name" value="DinG/Rad3-like"/>
</dbReference>
<evidence type="ECO:0000256" key="1">
    <source>
        <dbReference type="ARBA" id="ARBA00022485"/>
    </source>
</evidence>
<dbReference type="Gene3D" id="3.40.50.300">
    <property type="entry name" value="P-loop containing nucleotide triphosphate hydrolases"/>
    <property type="match status" value="2"/>
</dbReference>
<dbReference type="RefSeq" id="WP_138988452.1">
    <property type="nucleotide sequence ID" value="NZ_CP043869.1"/>
</dbReference>
<dbReference type="GO" id="GO:0033677">
    <property type="term" value="F:DNA/RNA helicase activity"/>
    <property type="evidence" value="ECO:0007669"/>
    <property type="project" value="TreeGrafter"/>
</dbReference>
<feature type="binding site" evidence="11">
    <location>
        <position position="208"/>
    </location>
    <ligand>
        <name>[4Fe-4S] cluster</name>
        <dbReference type="ChEBI" id="CHEBI:49883"/>
    </ligand>
</feature>
<dbReference type="EMBL" id="CP043869">
    <property type="protein sequence ID" value="QEQ96425.1"/>
    <property type="molecule type" value="Genomic_DNA"/>
</dbReference>
<keyword evidence="1 11" id="KW-0004">4Fe-4S</keyword>
<name>A0A5P1RAW6_9GAMM</name>
<keyword evidence="9 11" id="KW-0238">DNA-binding</keyword>
<comment type="function">
    <text evidence="11">DNA-dependent ATPase and 5'-3' DNA helicase. Unwinds D-loops, R-loops, forked DNA and G-quadruplex DNA.</text>
</comment>
<dbReference type="SMART" id="SM00491">
    <property type="entry name" value="HELICc2"/>
    <property type="match status" value="1"/>
</dbReference>